<dbReference type="Proteomes" id="UP001551482">
    <property type="component" value="Unassembled WGS sequence"/>
</dbReference>
<feature type="domain" description="Response regulatory" evidence="4">
    <location>
        <begin position="14"/>
        <end position="133"/>
    </location>
</feature>
<evidence type="ECO:0000256" key="1">
    <source>
        <dbReference type="ARBA" id="ARBA00022801"/>
    </source>
</evidence>
<protein>
    <submittedName>
        <fullName evidence="6">SpoIIE family protein phosphatase</fullName>
    </submittedName>
</protein>
<name>A0ABV3DUE0_9ACTN</name>
<feature type="domain" description="PPM-type phosphatase" evidence="5">
    <location>
        <begin position="378"/>
        <end position="590"/>
    </location>
</feature>
<dbReference type="SMART" id="SM00448">
    <property type="entry name" value="REC"/>
    <property type="match status" value="1"/>
</dbReference>
<evidence type="ECO:0000256" key="2">
    <source>
        <dbReference type="PROSITE-ProRule" id="PRU00169"/>
    </source>
</evidence>
<keyword evidence="1" id="KW-0378">Hydrolase</keyword>
<keyword evidence="7" id="KW-1185">Reference proteome</keyword>
<dbReference type="InterPro" id="IPR001789">
    <property type="entry name" value="Sig_transdc_resp-reg_receiver"/>
</dbReference>
<dbReference type="Gene3D" id="3.40.50.2300">
    <property type="match status" value="1"/>
</dbReference>
<sequence>MSTTEPLAPEVGARLLVVDDNAANRYVLRSWLERAGHSVVEAADGAAALATLARLDPVPELAIVDVRLPDMSGFEVCERIKADPRTTGIPVVHVSAIAVATDDRTQGLYRGADAYLTEPIAPTELLATVTAALRYSRARTRAERLTERIRDLHRATLDVYATQDVAALAEAAAAGAFGLFGTSVLVLAQASRREPVYVARHDRHGPANAVAGSPRLLAALAARALSKRVGVAAVDVPAREWRGLHRAATEPRGPGPGVPDPRVADPVVAESDVPGPVVPDRDVRGPGVPGSVVPDPATGLDGDVLVVVARARAGQPPVCMVVDAGVPSADEARPILTQFAQAVAMALEAVRTYAEEHDLAVTLQRSLLPARLPDSGATMAVRYLPAAQRSEVGGDFYDAFATDAGLLVAVGDVAGHSLEAAVVMGQLRHALRAYALEGHGLRELVVRLDAYLDHECPTWTATMCLVLVAPDRSGVEVANAGHLPPLLARPGERPEYLTAHGPLLGVGLVHPETTTHRVVPGTRLVMITDGLVERRRGDMQIQLDRLLELVAEASTGGPGDSDTEGLCDLLVDAFGGADHEDDVVVVAVDIEAP</sequence>
<dbReference type="RefSeq" id="WP_358363439.1">
    <property type="nucleotide sequence ID" value="NZ_JBEZFP010000171.1"/>
</dbReference>
<dbReference type="SMART" id="SM00331">
    <property type="entry name" value="PP2C_SIG"/>
    <property type="match status" value="1"/>
</dbReference>
<dbReference type="PROSITE" id="PS50110">
    <property type="entry name" value="RESPONSE_REGULATORY"/>
    <property type="match status" value="1"/>
</dbReference>
<dbReference type="InterPro" id="IPR001932">
    <property type="entry name" value="PPM-type_phosphatase-like_dom"/>
</dbReference>
<dbReference type="SUPFAM" id="SSF81606">
    <property type="entry name" value="PP2C-like"/>
    <property type="match status" value="1"/>
</dbReference>
<accession>A0ABV3DUE0</accession>
<comment type="caution">
    <text evidence="6">The sequence shown here is derived from an EMBL/GenBank/DDBJ whole genome shotgun (WGS) entry which is preliminary data.</text>
</comment>
<dbReference type="InterPro" id="IPR036457">
    <property type="entry name" value="PPM-type-like_dom_sf"/>
</dbReference>
<dbReference type="InterPro" id="IPR052016">
    <property type="entry name" value="Bact_Sigma-Reg"/>
</dbReference>
<dbReference type="PROSITE" id="PS51746">
    <property type="entry name" value="PPM_2"/>
    <property type="match status" value="1"/>
</dbReference>
<feature type="modified residue" description="4-aspartylphosphate" evidence="2">
    <location>
        <position position="65"/>
    </location>
</feature>
<feature type="region of interest" description="Disordered" evidence="3">
    <location>
        <begin position="272"/>
        <end position="295"/>
    </location>
</feature>
<evidence type="ECO:0000256" key="3">
    <source>
        <dbReference type="SAM" id="MobiDB-lite"/>
    </source>
</evidence>
<reference evidence="6 7" key="1">
    <citation type="submission" date="2024-06" db="EMBL/GenBank/DDBJ databases">
        <title>The Natural Products Discovery Center: Release of the First 8490 Sequenced Strains for Exploring Actinobacteria Biosynthetic Diversity.</title>
        <authorList>
            <person name="Kalkreuter E."/>
            <person name="Kautsar S.A."/>
            <person name="Yang D."/>
            <person name="Bader C.D."/>
            <person name="Teijaro C.N."/>
            <person name="Fluegel L."/>
            <person name="Davis C.M."/>
            <person name="Simpson J.R."/>
            <person name="Lauterbach L."/>
            <person name="Steele A.D."/>
            <person name="Gui C."/>
            <person name="Meng S."/>
            <person name="Li G."/>
            <person name="Viehrig K."/>
            <person name="Ye F."/>
            <person name="Su P."/>
            <person name="Kiefer A.F."/>
            <person name="Nichols A."/>
            <person name="Cepeda A.J."/>
            <person name="Yan W."/>
            <person name="Fan B."/>
            <person name="Jiang Y."/>
            <person name="Adhikari A."/>
            <person name="Zheng C.-J."/>
            <person name="Schuster L."/>
            <person name="Cowan T.M."/>
            <person name="Smanski M.J."/>
            <person name="Chevrette M.G."/>
            <person name="De Carvalho L.P.S."/>
            <person name="Shen B."/>
        </authorList>
    </citation>
    <scope>NUCLEOTIDE SEQUENCE [LARGE SCALE GENOMIC DNA]</scope>
    <source>
        <strain evidence="6 7">NPDC048946</strain>
    </source>
</reference>
<feature type="compositionally biased region" description="Low complexity" evidence="3">
    <location>
        <begin position="285"/>
        <end position="295"/>
    </location>
</feature>
<dbReference type="PANTHER" id="PTHR43156">
    <property type="entry name" value="STAGE II SPORULATION PROTEIN E-RELATED"/>
    <property type="match status" value="1"/>
</dbReference>
<dbReference type="Pfam" id="PF07228">
    <property type="entry name" value="SpoIIE"/>
    <property type="match status" value="1"/>
</dbReference>
<keyword evidence="2" id="KW-0597">Phosphoprotein</keyword>
<gene>
    <name evidence="6" type="ORF">AB0C36_38500</name>
</gene>
<evidence type="ECO:0000259" key="4">
    <source>
        <dbReference type="PROSITE" id="PS50110"/>
    </source>
</evidence>
<dbReference type="Gene3D" id="3.60.40.10">
    <property type="entry name" value="PPM-type phosphatase domain"/>
    <property type="match status" value="1"/>
</dbReference>
<dbReference type="PANTHER" id="PTHR43156:SF2">
    <property type="entry name" value="STAGE II SPORULATION PROTEIN E"/>
    <property type="match status" value="1"/>
</dbReference>
<feature type="region of interest" description="Disordered" evidence="3">
    <location>
        <begin position="245"/>
        <end position="264"/>
    </location>
</feature>
<dbReference type="EMBL" id="JBEZFP010000171">
    <property type="protein sequence ID" value="MEU8139378.1"/>
    <property type="molecule type" value="Genomic_DNA"/>
</dbReference>
<evidence type="ECO:0000313" key="7">
    <source>
        <dbReference type="Proteomes" id="UP001551482"/>
    </source>
</evidence>
<evidence type="ECO:0000259" key="5">
    <source>
        <dbReference type="PROSITE" id="PS51746"/>
    </source>
</evidence>
<organism evidence="6 7">
    <name type="scientific">Streptodolium elevatio</name>
    <dbReference type="NCBI Taxonomy" id="3157996"/>
    <lineage>
        <taxon>Bacteria</taxon>
        <taxon>Bacillati</taxon>
        <taxon>Actinomycetota</taxon>
        <taxon>Actinomycetes</taxon>
        <taxon>Kitasatosporales</taxon>
        <taxon>Streptomycetaceae</taxon>
        <taxon>Streptodolium</taxon>
    </lineage>
</organism>
<evidence type="ECO:0000313" key="6">
    <source>
        <dbReference type="EMBL" id="MEU8139378.1"/>
    </source>
</evidence>
<dbReference type="SUPFAM" id="SSF52172">
    <property type="entry name" value="CheY-like"/>
    <property type="match status" value="1"/>
</dbReference>
<dbReference type="Pfam" id="PF00072">
    <property type="entry name" value="Response_reg"/>
    <property type="match status" value="1"/>
</dbReference>
<proteinExistence type="predicted"/>
<dbReference type="InterPro" id="IPR011006">
    <property type="entry name" value="CheY-like_superfamily"/>
</dbReference>